<dbReference type="InterPro" id="IPR052808">
    <property type="entry name" value="GPCR_Mth-like"/>
</dbReference>
<protein>
    <submittedName>
        <fullName evidence="2">Uncharacterized protein</fullName>
    </submittedName>
</protein>
<evidence type="ECO:0000313" key="3">
    <source>
        <dbReference type="Proteomes" id="UP000299102"/>
    </source>
</evidence>
<dbReference type="PANTHER" id="PTHR46953">
    <property type="entry name" value="G-PROTEIN COUPLED RECEPTOR MTH-LIKE 1-RELATED"/>
    <property type="match status" value="1"/>
</dbReference>
<dbReference type="EMBL" id="BGZK01000012">
    <property type="protein sequence ID" value="GBP03931.1"/>
    <property type="molecule type" value="Genomic_DNA"/>
</dbReference>
<accession>A0A4C1SSA4</accession>
<gene>
    <name evidence="2" type="ORF">EVAR_74731_1</name>
</gene>
<dbReference type="AlphaFoldDB" id="A0A4C1SSA4"/>
<reference evidence="2 3" key="1">
    <citation type="journal article" date="2019" name="Commun. Biol.">
        <title>The bagworm genome reveals a unique fibroin gene that provides high tensile strength.</title>
        <authorList>
            <person name="Kono N."/>
            <person name="Nakamura H."/>
            <person name="Ohtoshi R."/>
            <person name="Tomita M."/>
            <person name="Numata K."/>
            <person name="Arakawa K."/>
        </authorList>
    </citation>
    <scope>NUCLEOTIDE SEQUENCE [LARGE SCALE GENOMIC DNA]</scope>
</reference>
<dbReference type="Proteomes" id="UP000299102">
    <property type="component" value="Unassembled WGS sequence"/>
</dbReference>
<evidence type="ECO:0000256" key="1">
    <source>
        <dbReference type="SAM" id="Phobius"/>
    </source>
</evidence>
<evidence type="ECO:0000313" key="2">
    <source>
        <dbReference type="EMBL" id="GBP03931.1"/>
    </source>
</evidence>
<keyword evidence="1" id="KW-1133">Transmembrane helix</keyword>
<keyword evidence="1" id="KW-0472">Membrane</keyword>
<feature type="transmembrane region" description="Helical" evidence="1">
    <location>
        <begin position="68"/>
        <end position="89"/>
    </location>
</feature>
<name>A0A4C1SSA4_EUMVA</name>
<keyword evidence="1" id="KW-0812">Transmembrane</keyword>
<dbReference type="Gene3D" id="1.20.1070.10">
    <property type="entry name" value="Rhodopsin 7-helix transmembrane proteins"/>
    <property type="match status" value="1"/>
</dbReference>
<comment type="caution">
    <text evidence="2">The sequence shown here is derived from an EMBL/GenBank/DDBJ whole genome shotgun (WGS) entry which is preliminary data.</text>
</comment>
<sequence length="166" mass="17972">MYRNETDQGLGIMPAAVVCFQPPSGNSASAQAGNLKVTGILLLVSVVFLVLTLIVYTALPKLRDLQGLCYMNMCVSMAIGLLSLSILQFTPGYIGQNMCAFTAFKQKPVADPGGHEKCGLALSFTILIKLELVVNEPRKCNNPLARKLDPPLHKAVLKLVDHAKYN</sequence>
<dbReference type="PANTHER" id="PTHR46953:SF1">
    <property type="entry name" value="G-PROTEIN COUPLED RECEPTOR MTH-LIKE 1-RELATED"/>
    <property type="match status" value="1"/>
</dbReference>
<feature type="transmembrane region" description="Helical" evidence="1">
    <location>
        <begin position="37"/>
        <end position="56"/>
    </location>
</feature>
<keyword evidence="3" id="KW-1185">Reference proteome</keyword>
<proteinExistence type="predicted"/>
<organism evidence="2 3">
    <name type="scientific">Eumeta variegata</name>
    <name type="common">Bagworm moth</name>
    <name type="synonym">Eumeta japonica</name>
    <dbReference type="NCBI Taxonomy" id="151549"/>
    <lineage>
        <taxon>Eukaryota</taxon>
        <taxon>Metazoa</taxon>
        <taxon>Ecdysozoa</taxon>
        <taxon>Arthropoda</taxon>
        <taxon>Hexapoda</taxon>
        <taxon>Insecta</taxon>
        <taxon>Pterygota</taxon>
        <taxon>Neoptera</taxon>
        <taxon>Endopterygota</taxon>
        <taxon>Lepidoptera</taxon>
        <taxon>Glossata</taxon>
        <taxon>Ditrysia</taxon>
        <taxon>Tineoidea</taxon>
        <taxon>Psychidae</taxon>
        <taxon>Oiketicinae</taxon>
        <taxon>Eumeta</taxon>
    </lineage>
</organism>